<proteinExistence type="predicted"/>
<name>A0A927N0F9_9ACTN</name>
<keyword evidence="2" id="KW-1185">Reference proteome</keyword>
<evidence type="ECO:0000313" key="2">
    <source>
        <dbReference type="Proteomes" id="UP000638648"/>
    </source>
</evidence>
<dbReference type="InterPro" id="IPR012808">
    <property type="entry name" value="CHP02453"/>
</dbReference>
<accession>A0A927N0F9</accession>
<dbReference type="RefSeq" id="WP_192751893.1">
    <property type="nucleotide sequence ID" value="NZ_BAABJL010000230.1"/>
</dbReference>
<protein>
    <submittedName>
        <fullName evidence="1">Uncharacterized protein (DUF2461 family)</fullName>
    </submittedName>
</protein>
<evidence type="ECO:0000313" key="1">
    <source>
        <dbReference type="EMBL" id="MBE1608038.1"/>
    </source>
</evidence>
<reference evidence="1" key="1">
    <citation type="submission" date="2020-10" db="EMBL/GenBank/DDBJ databases">
        <title>Sequencing the genomes of 1000 actinobacteria strains.</title>
        <authorList>
            <person name="Klenk H.-P."/>
        </authorList>
    </citation>
    <scope>NUCLEOTIDE SEQUENCE</scope>
    <source>
        <strain evidence="1">DSM 45354</strain>
    </source>
</reference>
<comment type="caution">
    <text evidence="1">The sequence shown here is derived from an EMBL/GenBank/DDBJ whole genome shotgun (WGS) entry which is preliminary data.</text>
</comment>
<gene>
    <name evidence="1" type="ORF">HEB94_004886</name>
</gene>
<sequence length="129" mass="14383">MTVLFDLDGLRVEGGWTSNDTDQLWRYRSTVDDEDAGGELVEVVIDLDKAGYALTDDRLTRMPRGYCAGHPRAELIRRRTVIARRDLGTGPWLHSAEVVDRVCAAFDQLLPLASWFVGYVVNDGDDSAP</sequence>
<dbReference type="Pfam" id="PF09365">
    <property type="entry name" value="DUF2461"/>
    <property type="match status" value="1"/>
</dbReference>
<dbReference type="AlphaFoldDB" id="A0A927N0F9"/>
<dbReference type="EMBL" id="JADBEM010000001">
    <property type="protein sequence ID" value="MBE1608038.1"/>
    <property type="molecule type" value="Genomic_DNA"/>
</dbReference>
<dbReference type="Proteomes" id="UP000638648">
    <property type="component" value="Unassembled WGS sequence"/>
</dbReference>
<organism evidence="1 2">
    <name type="scientific">Actinopolymorpha pittospori</name>
    <dbReference type="NCBI Taxonomy" id="648752"/>
    <lineage>
        <taxon>Bacteria</taxon>
        <taxon>Bacillati</taxon>
        <taxon>Actinomycetota</taxon>
        <taxon>Actinomycetes</taxon>
        <taxon>Propionibacteriales</taxon>
        <taxon>Actinopolymorphaceae</taxon>
        <taxon>Actinopolymorpha</taxon>
    </lineage>
</organism>